<dbReference type="InterPro" id="IPR007178">
    <property type="entry name" value="Spt4_arch"/>
</dbReference>
<evidence type="ECO:0000256" key="2">
    <source>
        <dbReference type="HAMAP-Rule" id="MF_00949"/>
    </source>
</evidence>
<dbReference type="PANTHER" id="PTHR40704">
    <property type="entry name" value="TRANSCRIPTION ELONGATION FACTOR SPT4"/>
    <property type="match status" value="1"/>
</dbReference>
<feature type="binding site" evidence="2">
    <location>
        <position position="10"/>
    </location>
    <ligand>
        <name>Zn(2+)</name>
        <dbReference type="ChEBI" id="CHEBI:29105"/>
    </ligand>
</feature>
<organism evidence="4 5">
    <name type="scientific">Candidatus Iainarchaeum sp</name>
    <dbReference type="NCBI Taxonomy" id="3101447"/>
    <lineage>
        <taxon>Archaea</taxon>
        <taxon>Candidatus Iainarchaeota</taxon>
        <taxon>Candidatus Iainarchaeia</taxon>
        <taxon>Candidatus Iainarchaeales</taxon>
        <taxon>Candidatus Iainarchaeaceae</taxon>
        <taxon>Candidatus Iainarchaeum</taxon>
    </lineage>
</organism>
<dbReference type="AlphaFoldDB" id="A0A2D6M0L5"/>
<proteinExistence type="inferred from homology"/>
<name>A0A2D6M0L5_9ARCH</name>
<dbReference type="HAMAP" id="MF_00949">
    <property type="entry name" value="Spt4_arch"/>
    <property type="match status" value="1"/>
</dbReference>
<comment type="caution">
    <text evidence="4">The sequence shown here is derived from an EMBL/GenBank/DDBJ whole genome shotgun (WGS) entry which is preliminary data.</text>
</comment>
<evidence type="ECO:0000313" key="4">
    <source>
        <dbReference type="EMBL" id="MAG21955.1"/>
    </source>
</evidence>
<feature type="binding site" evidence="2">
    <location>
        <position position="23"/>
    </location>
    <ligand>
        <name>Zn(2+)</name>
        <dbReference type="ChEBI" id="CHEBI:29105"/>
    </ligand>
</feature>
<accession>A0A2D6M0L5</accession>
<evidence type="ECO:0000256" key="1">
    <source>
        <dbReference type="ARBA" id="ARBA00023163"/>
    </source>
</evidence>
<dbReference type="PANTHER" id="PTHR40704:SF1">
    <property type="entry name" value="TRANSCRIPTION ELONGATION FACTOR SPT4"/>
    <property type="match status" value="1"/>
</dbReference>
<dbReference type="GO" id="GO:0006355">
    <property type="term" value="P:regulation of DNA-templated transcription"/>
    <property type="evidence" value="ECO:0007669"/>
    <property type="project" value="UniProtKB-UniRule"/>
</dbReference>
<keyword evidence="2" id="KW-0479">Metal-binding</keyword>
<dbReference type="SUPFAM" id="SSF63393">
    <property type="entry name" value="RNA polymerase subunits"/>
    <property type="match status" value="1"/>
</dbReference>
<comment type="similarity">
    <text evidence="2">Belongs to the archaeal Spt4 family.</text>
</comment>
<comment type="function">
    <text evidence="2">Stimulates transcription elongation.</text>
</comment>
<dbReference type="EMBL" id="NZBU01000005">
    <property type="protein sequence ID" value="MAG21955.1"/>
    <property type="molecule type" value="Genomic_DNA"/>
</dbReference>
<evidence type="ECO:0000313" key="5">
    <source>
        <dbReference type="Proteomes" id="UP000226592"/>
    </source>
</evidence>
<gene>
    <name evidence="2" type="primary">spt4</name>
    <name evidence="4" type="ORF">CL943_01435</name>
</gene>
<dbReference type="GO" id="GO:0000428">
    <property type="term" value="C:DNA-directed RNA polymerase complex"/>
    <property type="evidence" value="ECO:0007669"/>
    <property type="project" value="UniProtKB-KW"/>
</dbReference>
<evidence type="ECO:0000259" key="3">
    <source>
        <dbReference type="SMART" id="SM01389"/>
    </source>
</evidence>
<dbReference type="InterPro" id="IPR038589">
    <property type="entry name" value="Spt4_dom_sf"/>
</dbReference>
<feature type="binding site" evidence="2">
    <location>
        <position position="7"/>
    </location>
    <ligand>
        <name>Zn(2+)</name>
        <dbReference type="ChEBI" id="CHEBI:29105"/>
    </ligand>
</feature>
<keyword evidence="2" id="KW-0862">Zinc</keyword>
<sequence length="64" mass="7117">MAKEKACRACRKVVLDEKECPNCGASTFTTFWRGYVVIADPEKSEIAKKMGITSTGKYALQLSR</sequence>
<dbReference type="SMART" id="SM01389">
    <property type="entry name" value="Spt4"/>
    <property type="match status" value="1"/>
</dbReference>
<feature type="binding site" evidence="2">
    <location>
        <position position="20"/>
    </location>
    <ligand>
        <name>Zn(2+)</name>
        <dbReference type="ChEBI" id="CHEBI:29105"/>
    </ligand>
</feature>
<keyword evidence="1 2" id="KW-0804">Transcription</keyword>
<keyword evidence="2" id="KW-0805">Transcription regulation</keyword>
<dbReference type="Gene3D" id="2.20.28.90">
    <property type="match status" value="1"/>
</dbReference>
<protein>
    <recommendedName>
        <fullName evidence="2">Transcription elongation factor Spt4</fullName>
    </recommendedName>
</protein>
<dbReference type="Proteomes" id="UP000226592">
    <property type="component" value="Unassembled WGS sequence"/>
</dbReference>
<comment type="subunit">
    <text evidence="2">Heterodimer composed of Spt4 and Spt5.</text>
</comment>
<dbReference type="Pfam" id="PF06093">
    <property type="entry name" value="Spt4"/>
    <property type="match status" value="1"/>
</dbReference>
<dbReference type="GO" id="GO:0008270">
    <property type="term" value="F:zinc ion binding"/>
    <property type="evidence" value="ECO:0007669"/>
    <property type="project" value="UniProtKB-UniRule"/>
</dbReference>
<keyword evidence="4" id="KW-0240">DNA-directed RNA polymerase</keyword>
<dbReference type="InterPro" id="IPR022800">
    <property type="entry name" value="Spt4/RpoE2_Znf"/>
</dbReference>
<dbReference type="NCBIfam" id="NF041664">
    <property type="entry name" value="RNAP_arch_Epp"/>
    <property type="match status" value="1"/>
</dbReference>
<dbReference type="InterPro" id="IPR029040">
    <property type="entry name" value="RPABC4/Spt4"/>
</dbReference>
<reference evidence="5" key="1">
    <citation type="submission" date="2017-09" db="EMBL/GenBank/DDBJ databases">
        <title>The Reconstruction of 2,631 Draft Metagenome-Assembled Genomes from the Global Oceans.</title>
        <authorList>
            <person name="Tully B.J."/>
            <person name="Graham E.D."/>
            <person name="Heidelberg J.F."/>
        </authorList>
    </citation>
    <scope>NUCLEOTIDE SEQUENCE [LARGE SCALE GENOMIC DNA]</scope>
</reference>
<feature type="domain" description="Spt4/RpoE2 zinc finger" evidence="3">
    <location>
        <begin position="4"/>
        <end position="63"/>
    </location>
</feature>